<reference evidence="3" key="1">
    <citation type="submission" date="2007-07" db="EMBL/GenBank/DDBJ databases">
        <title>PCAP assembly of the Caenorhabditis remanei genome.</title>
        <authorList>
            <consortium name="The Caenorhabditis remanei Sequencing Consortium"/>
            <person name="Wilson R.K."/>
        </authorList>
    </citation>
    <scope>NUCLEOTIDE SEQUENCE [LARGE SCALE GENOMIC DNA]</scope>
    <source>
        <strain evidence="3">PB4641</strain>
    </source>
</reference>
<dbReference type="InParanoid" id="E3NBP7"/>
<dbReference type="STRING" id="31234.E3NBP7"/>
<name>E3NBP7_CAERE</name>
<dbReference type="AlphaFoldDB" id="E3NBP7"/>
<protein>
    <recommendedName>
        <fullName evidence="2">Endonuclease/exonuclease/phosphatase domain-containing protein</fullName>
    </recommendedName>
</protein>
<feature type="compositionally biased region" description="Basic and acidic residues" evidence="1">
    <location>
        <begin position="1"/>
        <end position="12"/>
    </location>
</feature>
<dbReference type="GO" id="GO:0061343">
    <property type="term" value="P:cell adhesion involved in heart morphogenesis"/>
    <property type="evidence" value="ECO:0007669"/>
    <property type="project" value="TreeGrafter"/>
</dbReference>
<evidence type="ECO:0000313" key="4">
    <source>
        <dbReference type="Proteomes" id="UP000008281"/>
    </source>
</evidence>
<organism evidence="4">
    <name type="scientific">Caenorhabditis remanei</name>
    <name type="common">Caenorhabditis vulgaris</name>
    <dbReference type="NCBI Taxonomy" id="31234"/>
    <lineage>
        <taxon>Eukaryota</taxon>
        <taxon>Metazoa</taxon>
        <taxon>Ecdysozoa</taxon>
        <taxon>Nematoda</taxon>
        <taxon>Chromadorea</taxon>
        <taxon>Rhabditida</taxon>
        <taxon>Rhabditina</taxon>
        <taxon>Rhabditomorpha</taxon>
        <taxon>Rhabditoidea</taxon>
        <taxon>Rhabditidae</taxon>
        <taxon>Peloderinae</taxon>
        <taxon>Caenorhabditis</taxon>
    </lineage>
</organism>
<dbReference type="Gene3D" id="3.60.10.10">
    <property type="entry name" value="Endonuclease/exonuclease/phosphatase"/>
    <property type="match status" value="1"/>
</dbReference>
<gene>
    <name evidence="3" type="ORF">CRE_13098</name>
</gene>
<dbReference type="GO" id="GO:0031012">
    <property type="term" value="C:extracellular matrix"/>
    <property type="evidence" value="ECO:0007669"/>
    <property type="project" value="TreeGrafter"/>
</dbReference>
<dbReference type="SUPFAM" id="SSF56219">
    <property type="entry name" value="DNase I-like"/>
    <property type="match status" value="1"/>
</dbReference>
<dbReference type="HOGENOM" id="CLU_000680_0_2_1"/>
<dbReference type="eggNOG" id="KOG1075">
    <property type="taxonomic scope" value="Eukaryota"/>
</dbReference>
<dbReference type="PANTHER" id="PTHR33395:SF22">
    <property type="entry name" value="REVERSE TRANSCRIPTASE DOMAIN-CONTAINING PROTEIN"/>
    <property type="match status" value="1"/>
</dbReference>
<dbReference type="InterPro" id="IPR005135">
    <property type="entry name" value="Endo/exonuclease/phosphatase"/>
</dbReference>
<keyword evidence="4" id="KW-1185">Reference proteome</keyword>
<accession>E3NBP7</accession>
<feature type="domain" description="Endonuclease/exonuclease/phosphatase" evidence="2">
    <location>
        <begin position="393"/>
        <end position="499"/>
    </location>
</feature>
<proteinExistence type="predicted"/>
<dbReference type="InterPro" id="IPR036691">
    <property type="entry name" value="Endo/exonu/phosph_ase_sf"/>
</dbReference>
<evidence type="ECO:0000259" key="2">
    <source>
        <dbReference type="Pfam" id="PF14529"/>
    </source>
</evidence>
<evidence type="ECO:0000313" key="3">
    <source>
        <dbReference type="EMBL" id="EFO92064.1"/>
    </source>
</evidence>
<dbReference type="OrthoDB" id="6780717at2759"/>
<evidence type="ECO:0000256" key="1">
    <source>
        <dbReference type="SAM" id="MobiDB-lite"/>
    </source>
</evidence>
<sequence>MGKDKTDKDNKKRSLIQSPENYLHKRTKSESATQLLDHSMNLITKTDSVTNTAMSSDMNPIDIEEYTPVESNAFVNLSNFGTPANCSNDDLAGIIRNLANIILGYQNQNSQLLCEVNAMKSELSELKKTIHNGHLLQTPLKKSFADIVSSTIQSKVTSQSIIKAVHSAKEDDIRNSSIIVKNFMLDTDGPDDKLIADNIAKQCGVPAAESIFRIITKKGPPLLRITMKSPEIATKVLAKFQQIKSSVPELSQLSARPDLSKTDLIKFRLAWKEAIEKNNVAGKRLFTVRNLEVVTITYKEVCNKLVKLDFLTYFYNFDIMALSETKLDNSYPDSLLSFDNRYSVMRRDRDKHGGGVALLIRNNLNFVPISIPDQFKRVELVGVDLIIRNTSARIIVCYHPCHNDDMSLLIEALKYLLSSHTNVFLCGDFNMPHVNWESLSASDKKCNEFLTFVLNSGLTQYVHEPTRLHPDHILDLVLTNTPIIHDVVVGELFSDHKLIKTTLTLQFETPNENKSLLNYWKGDYTMINYIIANINWNNLLADIPVERMYNVFLNILKKLIALYIPISNPKKHTKKYPPYIKRLQHDKLYIWRLEGNSTLYKNLCASLKTALRDLEKDKLERNLVSGSSKKFFTYIKNQMGTKNEIGILKNGNNACLTDSQKSSFLAESFSNVFTQDDGINPHIPAKTKSITDNVVIEPFMVEALLLKLKNKINTTPDELPALFLKKVATSIALPLSLIFNESLKTGAIPSLWKEAIILPLFKKGSRSDASNYRPISLTSQDYGETCQKCYCWTFKNRQITG</sequence>
<dbReference type="GO" id="GO:0003824">
    <property type="term" value="F:catalytic activity"/>
    <property type="evidence" value="ECO:0007669"/>
    <property type="project" value="InterPro"/>
</dbReference>
<dbReference type="Pfam" id="PF14529">
    <property type="entry name" value="Exo_endo_phos_2"/>
    <property type="match status" value="1"/>
</dbReference>
<feature type="region of interest" description="Disordered" evidence="1">
    <location>
        <begin position="1"/>
        <end position="28"/>
    </location>
</feature>
<dbReference type="Proteomes" id="UP000008281">
    <property type="component" value="Unassembled WGS sequence"/>
</dbReference>
<dbReference type="PANTHER" id="PTHR33395">
    <property type="entry name" value="TRANSCRIPTASE, PUTATIVE-RELATED-RELATED"/>
    <property type="match status" value="1"/>
</dbReference>
<dbReference type="EMBL" id="DS268587">
    <property type="protein sequence ID" value="EFO92064.1"/>
    <property type="molecule type" value="Genomic_DNA"/>
</dbReference>
<dbReference type="GO" id="GO:0007508">
    <property type="term" value="P:larval heart development"/>
    <property type="evidence" value="ECO:0007669"/>
    <property type="project" value="TreeGrafter"/>
</dbReference>